<protein>
    <recommendedName>
        <fullName evidence="3">Polysaccharide biosynthesis protein C-terminal domain-containing protein</fullName>
    </recommendedName>
</protein>
<feature type="transmembrane region" description="Helical" evidence="1">
    <location>
        <begin position="138"/>
        <end position="155"/>
    </location>
</feature>
<gene>
    <name evidence="2" type="ORF">METZ01_LOCUS441504</name>
</gene>
<feature type="transmembrane region" description="Helical" evidence="1">
    <location>
        <begin position="108"/>
        <end position="126"/>
    </location>
</feature>
<evidence type="ECO:0000313" key="2">
    <source>
        <dbReference type="EMBL" id="SVD88650.1"/>
    </source>
</evidence>
<evidence type="ECO:0008006" key="3">
    <source>
        <dbReference type="Google" id="ProtNLM"/>
    </source>
</evidence>
<feature type="transmembrane region" description="Helical" evidence="1">
    <location>
        <begin position="85"/>
        <end position="102"/>
    </location>
</feature>
<evidence type="ECO:0000256" key="1">
    <source>
        <dbReference type="SAM" id="Phobius"/>
    </source>
</evidence>
<keyword evidence="1" id="KW-1133">Transmembrane helix</keyword>
<feature type="transmembrane region" description="Helical" evidence="1">
    <location>
        <begin position="167"/>
        <end position="189"/>
    </location>
</feature>
<dbReference type="AlphaFoldDB" id="A0A382YZZ6"/>
<feature type="transmembrane region" description="Helical" evidence="1">
    <location>
        <begin position="55"/>
        <end position="73"/>
    </location>
</feature>
<dbReference type="EMBL" id="UINC01179787">
    <property type="protein sequence ID" value="SVD88650.1"/>
    <property type="molecule type" value="Genomic_DNA"/>
</dbReference>
<accession>A0A382YZZ6</accession>
<feature type="non-terminal residue" evidence="2">
    <location>
        <position position="1"/>
    </location>
</feature>
<feature type="transmembrane region" description="Helical" evidence="1">
    <location>
        <begin position="30"/>
        <end position="49"/>
    </location>
</feature>
<keyword evidence="1" id="KW-0812">Transmembrane</keyword>
<sequence length="260" mass="28650">AGLGYVISLIGTQTVITVYTAKKIQLQSTLILLSLFAGTISGIIILFLFSKLDVSFLVIAFIINDISLGYILGKRFFAKYSKYFITQKSLTFGLGLSFYFIWGAEGIILGLALSYIHFVIIIFNILKSSKINFSLLKTHFGFIGNNYSISISGIAKNHLDKIIVLPIIGFELLGNYALALQTYVMLMIFSKIIYNYTLPRDSIGETTTKVKIIALISSVIITLFGVTATPFIIPVIFPEYTEAVIAIQIISLAVIPSTIT</sequence>
<feature type="non-terminal residue" evidence="2">
    <location>
        <position position="260"/>
    </location>
</feature>
<name>A0A382YZZ6_9ZZZZ</name>
<reference evidence="2" key="1">
    <citation type="submission" date="2018-05" db="EMBL/GenBank/DDBJ databases">
        <authorList>
            <person name="Lanie J.A."/>
            <person name="Ng W.-L."/>
            <person name="Kazmierczak K.M."/>
            <person name="Andrzejewski T.M."/>
            <person name="Davidsen T.M."/>
            <person name="Wayne K.J."/>
            <person name="Tettelin H."/>
            <person name="Glass J.I."/>
            <person name="Rusch D."/>
            <person name="Podicherti R."/>
            <person name="Tsui H.-C.T."/>
            <person name="Winkler M.E."/>
        </authorList>
    </citation>
    <scope>NUCLEOTIDE SEQUENCE</scope>
</reference>
<organism evidence="2">
    <name type="scientific">marine metagenome</name>
    <dbReference type="NCBI Taxonomy" id="408172"/>
    <lineage>
        <taxon>unclassified sequences</taxon>
        <taxon>metagenomes</taxon>
        <taxon>ecological metagenomes</taxon>
    </lineage>
</organism>
<proteinExistence type="predicted"/>
<feature type="transmembrane region" description="Helical" evidence="1">
    <location>
        <begin position="210"/>
        <end position="237"/>
    </location>
</feature>
<keyword evidence="1" id="KW-0472">Membrane</keyword>